<keyword evidence="1" id="KW-0472">Membrane</keyword>
<evidence type="ECO:0008006" key="4">
    <source>
        <dbReference type="Google" id="ProtNLM"/>
    </source>
</evidence>
<dbReference type="EMBL" id="SEHH01000057">
    <property type="protein sequence ID" value="TBX42699.1"/>
    <property type="molecule type" value="Genomic_DNA"/>
</dbReference>
<feature type="transmembrane region" description="Helical" evidence="1">
    <location>
        <begin position="58"/>
        <end position="80"/>
    </location>
</feature>
<keyword evidence="1" id="KW-0812">Transmembrane</keyword>
<feature type="transmembrane region" description="Helical" evidence="1">
    <location>
        <begin position="25"/>
        <end position="46"/>
    </location>
</feature>
<evidence type="ECO:0000313" key="2">
    <source>
        <dbReference type="EMBL" id="TBX42699.1"/>
    </source>
</evidence>
<feature type="transmembrane region" description="Helical" evidence="1">
    <location>
        <begin position="172"/>
        <end position="196"/>
    </location>
</feature>
<gene>
    <name evidence="2" type="ORF">EUZ87_07675</name>
</gene>
<protein>
    <recommendedName>
        <fullName evidence="4">Transport protein</fullName>
    </recommendedName>
</protein>
<name>A0A4Q9Y1M2_9LACO</name>
<reference evidence="2 3" key="1">
    <citation type="submission" date="2019-01" db="EMBL/GenBank/DDBJ databases">
        <title>Draft genome sequence of Lactobacillus paraplantarum OSY-TC318, a Producer of the novel lantibiotic Paraplantaracin TC318.</title>
        <authorList>
            <person name="Hussein W.E."/>
            <person name="Huang E."/>
            <person name="Yousef A.E."/>
        </authorList>
    </citation>
    <scope>NUCLEOTIDE SEQUENCE [LARGE SCALE GENOMIC DNA]</scope>
    <source>
        <strain evidence="2 3">OSY-TC318</strain>
    </source>
</reference>
<proteinExistence type="predicted"/>
<keyword evidence="1" id="KW-1133">Transmembrane helix</keyword>
<feature type="transmembrane region" description="Helical" evidence="1">
    <location>
        <begin position="92"/>
        <end position="117"/>
    </location>
</feature>
<dbReference type="Proteomes" id="UP000292648">
    <property type="component" value="Unassembled WGS sequence"/>
</dbReference>
<evidence type="ECO:0000256" key="1">
    <source>
        <dbReference type="SAM" id="Phobius"/>
    </source>
</evidence>
<dbReference type="AlphaFoldDB" id="A0A4Q9Y1M2"/>
<comment type="caution">
    <text evidence="2">The sequence shown here is derived from an EMBL/GenBank/DDBJ whole genome shotgun (WGS) entry which is preliminary data.</text>
</comment>
<feature type="transmembrane region" description="Helical" evidence="1">
    <location>
        <begin position="137"/>
        <end position="160"/>
    </location>
</feature>
<organism evidence="2 3">
    <name type="scientific">Lactiplantibacillus paraplantarum</name>
    <dbReference type="NCBI Taxonomy" id="60520"/>
    <lineage>
        <taxon>Bacteria</taxon>
        <taxon>Bacillati</taxon>
        <taxon>Bacillota</taxon>
        <taxon>Bacilli</taxon>
        <taxon>Lactobacillales</taxon>
        <taxon>Lactobacillaceae</taxon>
        <taxon>Lactiplantibacillus</taxon>
    </lineage>
</organism>
<sequence length="250" mass="27794">MHKYGVQVGIYTQYFFKVIRDTPGVLIYTICLPLVFLVLNVSSALFRPLSLTVYVNQVMPYIGWMIFSNCLMTAGTVATLREQGYLKQYRTLVVSPAVFIVSQALVNLGIIIMTLLLVAVLSSVTFKLAFFPLLGRLWLTLLLVYLPVTCYSLPLIALALRRKTVDTVMNALSLIVILGTFMVSNLLAVPASNLLLNLISPIYLVNNVFAMIIVAPVSHFIMTYLLSLVVLVAIGLFSYRHLKILPTEGL</sequence>
<feature type="transmembrane region" description="Helical" evidence="1">
    <location>
        <begin position="208"/>
        <end position="237"/>
    </location>
</feature>
<accession>A0A4Q9Y1M2</accession>
<evidence type="ECO:0000313" key="3">
    <source>
        <dbReference type="Proteomes" id="UP000292648"/>
    </source>
</evidence>